<keyword evidence="9" id="KW-0807">Transducer</keyword>
<evidence type="ECO:0000256" key="5">
    <source>
        <dbReference type="ARBA" id="ARBA00022725"/>
    </source>
</evidence>
<feature type="transmembrane region" description="Helical" evidence="10">
    <location>
        <begin position="208"/>
        <end position="228"/>
    </location>
</feature>
<feature type="transmembrane region" description="Helical" evidence="10">
    <location>
        <begin position="543"/>
        <end position="566"/>
    </location>
</feature>
<feature type="transmembrane region" description="Helical" evidence="10">
    <location>
        <begin position="627"/>
        <end position="650"/>
    </location>
</feature>
<keyword evidence="12" id="KW-1185">Reference proteome</keyword>
<comment type="subcellular location">
    <subcellularLocation>
        <location evidence="1">Cell membrane</location>
        <topology evidence="1">Multi-pass membrane protein</topology>
    </subcellularLocation>
</comment>
<evidence type="ECO:0000256" key="4">
    <source>
        <dbReference type="ARBA" id="ARBA00022692"/>
    </source>
</evidence>
<dbReference type="VEuPathDB" id="VectorBase:AMEC022259"/>
<feature type="transmembrane region" description="Helical" evidence="10">
    <location>
        <begin position="69"/>
        <end position="93"/>
    </location>
</feature>
<feature type="transmembrane region" description="Helical" evidence="10">
    <location>
        <begin position="391"/>
        <end position="410"/>
    </location>
</feature>
<evidence type="ECO:0000256" key="8">
    <source>
        <dbReference type="ARBA" id="ARBA00023170"/>
    </source>
</evidence>
<dbReference type="Proteomes" id="UP000075902">
    <property type="component" value="Unassembled WGS sequence"/>
</dbReference>
<feature type="transmembrane region" description="Helical" evidence="10">
    <location>
        <begin position="422"/>
        <end position="444"/>
    </location>
</feature>
<evidence type="ECO:0000256" key="7">
    <source>
        <dbReference type="ARBA" id="ARBA00023136"/>
    </source>
</evidence>
<reference evidence="12" key="1">
    <citation type="submission" date="2014-01" db="EMBL/GenBank/DDBJ databases">
        <title>The Genome Sequence of Anopheles melas CM1001059_A (V2).</title>
        <authorList>
            <consortium name="The Broad Institute Genomics Platform"/>
            <person name="Neafsey D.E."/>
            <person name="Besansky N."/>
            <person name="Howell P."/>
            <person name="Walton C."/>
            <person name="Young S.K."/>
            <person name="Zeng Q."/>
            <person name="Gargeya S."/>
            <person name="Fitzgerald M."/>
            <person name="Haas B."/>
            <person name="Abouelleil A."/>
            <person name="Allen A.W."/>
            <person name="Alvarado L."/>
            <person name="Arachchi H.M."/>
            <person name="Berlin A.M."/>
            <person name="Chapman S.B."/>
            <person name="Gainer-Dewar J."/>
            <person name="Goldberg J."/>
            <person name="Griggs A."/>
            <person name="Gujja S."/>
            <person name="Hansen M."/>
            <person name="Howarth C."/>
            <person name="Imamovic A."/>
            <person name="Ireland A."/>
            <person name="Larimer J."/>
            <person name="McCowan C."/>
            <person name="Murphy C."/>
            <person name="Pearson M."/>
            <person name="Poon T.W."/>
            <person name="Priest M."/>
            <person name="Roberts A."/>
            <person name="Saif S."/>
            <person name="Shea T."/>
            <person name="Sisk P."/>
            <person name="Sykes S."/>
            <person name="Wortman J."/>
            <person name="Nusbaum C."/>
            <person name="Birren B."/>
        </authorList>
    </citation>
    <scope>NUCLEOTIDE SEQUENCE [LARGE SCALE GENOMIC DNA]</scope>
    <source>
        <strain evidence="12">CM1001059</strain>
    </source>
</reference>
<feature type="transmembrane region" description="Helical" evidence="10">
    <location>
        <begin position="140"/>
        <end position="159"/>
    </location>
</feature>
<proteinExistence type="predicted"/>
<keyword evidence="7 10" id="KW-0472">Membrane</keyword>
<accession>A0A182UKW4</accession>
<dbReference type="GO" id="GO:0007165">
    <property type="term" value="P:signal transduction"/>
    <property type="evidence" value="ECO:0007669"/>
    <property type="project" value="UniProtKB-KW"/>
</dbReference>
<dbReference type="InterPro" id="IPR004117">
    <property type="entry name" value="7tm6_olfct_rcpt"/>
</dbReference>
<feature type="transmembrane region" description="Helical" evidence="10">
    <location>
        <begin position="235"/>
        <end position="256"/>
    </location>
</feature>
<keyword evidence="3" id="KW-0716">Sensory transduction</keyword>
<dbReference type="GO" id="GO:0004984">
    <property type="term" value="F:olfactory receptor activity"/>
    <property type="evidence" value="ECO:0007669"/>
    <property type="project" value="InterPro"/>
</dbReference>
<dbReference type="PANTHER" id="PTHR21137:SF35">
    <property type="entry name" value="ODORANT RECEPTOR 19A-RELATED"/>
    <property type="match status" value="1"/>
</dbReference>
<keyword evidence="4 10" id="KW-0812">Transmembrane</keyword>
<evidence type="ECO:0000256" key="9">
    <source>
        <dbReference type="ARBA" id="ARBA00023224"/>
    </source>
</evidence>
<evidence type="ECO:0000256" key="3">
    <source>
        <dbReference type="ARBA" id="ARBA00022606"/>
    </source>
</evidence>
<dbReference type="EnsemblMetazoa" id="AMEC022259-RA">
    <property type="protein sequence ID" value="AMEC022259-PA"/>
    <property type="gene ID" value="AMEC022259"/>
</dbReference>
<keyword evidence="5" id="KW-0552">Olfaction</keyword>
<protein>
    <submittedName>
        <fullName evidence="11">Uncharacterized protein</fullName>
    </submittedName>
</protein>
<evidence type="ECO:0000256" key="1">
    <source>
        <dbReference type="ARBA" id="ARBA00004651"/>
    </source>
</evidence>
<sequence>MFRRLTHPTSPKQQNHRDRACDFTVMPHGLWLLEHSGLWGDPRQRKIQTTDSSRYVVYVNRQIMRYSRLYIIVQGVYFLIFNLLPAIVTYSAYFASSGDGEPVEFLLPVESRFFFLDIRHSIVHYTVFSLLACPAFLFTAYLTVVKGLVFIGIIVYNTLQYQLVSRGVRELKSLDPTTTQFRHRLTEIIDQHGAATRCTKLLDSVLNLMLLVQFTNTVLMCCLFLFYISKNFNSGAVNVLLLFLALTVENLCFSYFGNRLSTEVNRTLVYVLLLFLALTVENLCFSYFGNRLSTENTSVARAVYSTDWYNYPPCLQKQFQQMIRHAYIPRGITVGKFQFVDMASFGQGAGVGKRTTMVNLFARTPADNFRVMPYNLRLFAMLGLWGDRRKLYRLYVLLLLAYVAIIFPKPVRITDRHPFESIVRSVSELIFAALCYLTIIILAIKSEPFRAVIRKLEQALELFRDKQDQCSQLIIEVNANIHRFSLGYAKLNLLYVLLFNIIPPIYNYPRYFLQWRMPEDNRTVEFMLPLMQDLYGLDVHHNIVHYTISWVAITPFCVFFALILWFKGALFMLIRYNTLLYQLVNRLLQQYDRESAGGLLAQKHRRLQHIVQLHYRAIECTRLLDSILSLILLIQCIGCLLMLCLMLFYITRNHSLNVINIAVLLMSIFIEMMCFSYLGNQLTEENANISHSAFNCRWYDEPIVIRKYFLRIILQAHRKATITAGKFYNVNIVTFAQLIKTSYTYYMIMKEMF</sequence>
<dbReference type="STRING" id="34690.A0A182UKW4"/>
<dbReference type="AlphaFoldDB" id="A0A182UKW4"/>
<dbReference type="GO" id="GO:0005549">
    <property type="term" value="F:odorant binding"/>
    <property type="evidence" value="ECO:0007669"/>
    <property type="project" value="InterPro"/>
</dbReference>
<name>A0A182UKW4_9DIPT</name>
<keyword evidence="8" id="KW-0675">Receptor</keyword>
<evidence type="ECO:0000313" key="12">
    <source>
        <dbReference type="Proteomes" id="UP000075902"/>
    </source>
</evidence>
<evidence type="ECO:0000256" key="6">
    <source>
        <dbReference type="ARBA" id="ARBA00022989"/>
    </source>
</evidence>
<dbReference type="PANTHER" id="PTHR21137">
    <property type="entry name" value="ODORANT RECEPTOR"/>
    <property type="match status" value="1"/>
</dbReference>
<keyword evidence="6 10" id="KW-1133">Transmembrane helix</keyword>
<dbReference type="GO" id="GO:0005886">
    <property type="term" value="C:plasma membrane"/>
    <property type="evidence" value="ECO:0007669"/>
    <property type="project" value="UniProtKB-SubCell"/>
</dbReference>
<dbReference type="Pfam" id="PF02949">
    <property type="entry name" value="7tm_6"/>
    <property type="match status" value="2"/>
</dbReference>
<feature type="transmembrane region" description="Helical" evidence="10">
    <location>
        <begin position="268"/>
        <end position="288"/>
    </location>
</feature>
<evidence type="ECO:0000313" key="11">
    <source>
        <dbReference type="EnsemblMetazoa" id="AMEC022259-PA"/>
    </source>
</evidence>
<feature type="transmembrane region" description="Helical" evidence="10">
    <location>
        <begin position="656"/>
        <end position="678"/>
    </location>
</feature>
<evidence type="ECO:0000256" key="2">
    <source>
        <dbReference type="ARBA" id="ARBA00022475"/>
    </source>
</evidence>
<organism evidence="11 12">
    <name type="scientific">Anopheles melas</name>
    <dbReference type="NCBI Taxonomy" id="34690"/>
    <lineage>
        <taxon>Eukaryota</taxon>
        <taxon>Metazoa</taxon>
        <taxon>Ecdysozoa</taxon>
        <taxon>Arthropoda</taxon>
        <taxon>Hexapoda</taxon>
        <taxon>Insecta</taxon>
        <taxon>Pterygota</taxon>
        <taxon>Neoptera</taxon>
        <taxon>Endopterygota</taxon>
        <taxon>Diptera</taxon>
        <taxon>Nematocera</taxon>
        <taxon>Culicoidea</taxon>
        <taxon>Culicidae</taxon>
        <taxon>Anophelinae</taxon>
        <taxon>Anopheles</taxon>
    </lineage>
</organism>
<reference evidence="11" key="2">
    <citation type="submission" date="2020-05" db="UniProtKB">
        <authorList>
            <consortium name="EnsemblMetazoa"/>
        </authorList>
    </citation>
    <scope>IDENTIFICATION</scope>
    <source>
        <strain evidence="11">CM1001059</strain>
    </source>
</reference>
<evidence type="ECO:0000256" key="10">
    <source>
        <dbReference type="SAM" id="Phobius"/>
    </source>
</evidence>
<keyword evidence="2" id="KW-1003">Cell membrane</keyword>
<feature type="transmembrane region" description="Helical" evidence="10">
    <location>
        <begin position="491"/>
        <end position="508"/>
    </location>
</feature>